<dbReference type="InterPro" id="IPR004516">
    <property type="entry name" value="HisRS/HisZ"/>
</dbReference>
<evidence type="ECO:0000256" key="4">
    <source>
        <dbReference type="ARBA" id="ARBA00022598"/>
    </source>
</evidence>
<evidence type="ECO:0000313" key="12">
    <source>
        <dbReference type="EMBL" id="MDK2123315.1"/>
    </source>
</evidence>
<dbReference type="HAMAP" id="MF_00127">
    <property type="entry name" value="His_tRNA_synth"/>
    <property type="match status" value="1"/>
</dbReference>
<keyword evidence="13" id="KW-1185">Reference proteome</keyword>
<dbReference type="InterPro" id="IPR015807">
    <property type="entry name" value="His-tRNA-ligase"/>
</dbReference>
<evidence type="ECO:0000256" key="10">
    <source>
        <dbReference type="HAMAP-Rule" id="MF_00127"/>
    </source>
</evidence>
<dbReference type="SUPFAM" id="SSF55681">
    <property type="entry name" value="Class II aaRS and biotin synthetases"/>
    <property type="match status" value="1"/>
</dbReference>
<dbReference type="InterPro" id="IPR045864">
    <property type="entry name" value="aa-tRNA-synth_II/BPL/LPL"/>
</dbReference>
<protein>
    <recommendedName>
        <fullName evidence="10">Histidine--tRNA ligase</fullName>
        <ecNumber evidence="10">6.1.1.21</ecNumber>
    </recommendedName>
    <alternativeName>
        <fullName evidence="10">Histidyl-tRNA synthetase</fullName>
        <shortName evidence="10">HisRS</shortName>
    </alternativeName>
</protein>
<organism evidence="12 13">
    <name type="scientific">Parachitinimonas caeni</name>
    <dbReference type="NCBI Taxonomy" id="3031301"/>
    <lineage>
        <taxon>Bacteria</taxon>
        <taxon>Pseudomonadati</taxon>
        <taxon>Pseudomonadota</taxon>
        <taxon>Betaproteobacteria</taxon>
        <taxon>Neisseriales</taxon>
        <taxon>Chitinibacteraceae</taxon>
        <taxon>Parachitinimonas</taxon>
    </lineage>
</organism>
<evidence type="ECO:0000256" key="3">
    <source>
        <dbReference type="ARBA" id="ARBA00022490"/>
    </source>
</evidence>
<dbReference type="Pfam" id="PF13393">
    <property type="entry name" value="tRNA-synt_His"/>
    <property type="match status" value="1"/>
</dbReference>
<dbReference type="InterPro" id="IPR036621">
    <property type="entry name" value="Anticodon-bd_dom_sf"/>
</dbReference>
<evidence type="ECO:0000256" key="1">
    <source>
        <dbReference type="ARBA" id="ARBA00008226"/>
    </source>
</evidence>
<dbReference type="Pfam" id="PF03129">
    <property type="entry name" value="HGTP_anticodon"/>
    <property type="match status" value="1"/>
</dbReference>
<dbReference type="CDD" id="cd00859">
    <property type="entry name" value="HisRS_anticodon"/>
    <property type="match status" value="1"/>
</dbReference>
<dbReference type="PANTHER" id="PTHR43707">
    <property type="entry name" value="HISTIDYL-TRNA SYNTHETASE"/>
    <property type="match status" value="1"/>
</dbReference>
<dbReference type="InterPro" id="IPR041715">
    <property type="entry name" value="HisRS-like_core"/>
</dbReference>
<dbReference type="Proteomes" id="UP001172778">
    <property type="component" value="Unassembled WGS sequence"/>
</dbReference>
<comment type="catalytic activity">
    <reaction evidence="9 10">
        <text>tRNA(His) + L-histidine + ATP = L-histidyl-tRNA(His) + AMP + diphosphate + H(+)</text>
        <dbReference type="Rhea" id="RHEA:17313"/>
        <dbReference type="Rhea" id="RHEA-COMP:9665"/>
        <dbReference type="Rhea" id="RHEA-COMP:9689"/>
        <dbReference type="ChEBI" id="CHEBI:15378"/>
        <dbReference type="ChEBI" id="CHEBI:30616"/>
        <dbReference type="ChEBI" id="CHEBI:33019"/>
        <dbReference type="ChEBI" id="CHEBI:57595"/>
        <dbReference type="ChEBI" id="CHEBI:78442"/>
        <dbReference type="ChEBI" id="CHEBI:78527"/>
        <dbReference type="ChEBI" id="CHEBI:456215"/>
        <dbReference type="EC" id="6.1.1.21"/>
    </reaction>
</comment>
<comment type="subunit">
    <text evidence="2 10">Homodimer.</text>
</comment>
<comment type="similarity">
    <text evidence="1 10">Belongs to the class-II aminoacyl-tRNA synthetase family.</text>
</comment>
<dbReference type="PANTHER" id="PTHR43707:SF1">
    <property type="entry name" value="HISTIDINE--TRNA LIGASE, MITOCHONDRIAL-RELATED"/>
    <property type="match status" value="1"/>
</dbReference>
<proteinExistence type="inferred from homology"/>
<dbReference type="Gene3D" id="3.30.930.10">
    <property type="entry name" value="Bira Bifunctional Protein, Domain 2"/>
    <property type="match status" value="1"/>
</dbReference>
<dbReference type="InterPro" id="IPR004154">
    <property type="entry name" value="Anticodon-bd"/>
</dbReference>
<evidence type="ECO:0000256" key="2">
    <source>
        <dbReference type="ARBA" id="ARBA00011738"/>
    </source>
</evidence>
<feature type="domain" description="Aminoacyl-transfer RNA synthetases class-II family profile" evidence="11">
    <location>
        <begin position="1"/>
        <end position="327"/>
    </location>
</feature>
<keyword evidence="3 10" id="KW-0963">Cytoplasm</keyword>
<comment type="caution">
    <text evidence="12">The sequence shown here is derived from an EMBL/GenBank/DDBJ whole genome shotgun (WGS) entry which is preliminary data.</text>
</comment>
<dbReference type="CDD" id="cd00773">
    <property type="entry name" value="HisRS-like_core"/>
    <property type="match status" value="1"/>
</dbReference>
<dbReference type="InterPro" id="IPR006195">
    <property type="entry name" value="aa-tRNA-synth_II"/>
</dbReference>
<dbReference type="PIRSF" id="PIRSF001549">
    <property type="entry name" value="His-tRNA_synth"/>
    <property type="match status" value="1"/>
</dbReference>
<evidence type="ECO:0000256" key="8">
    <source>
        <dbReference type="ARBA" id="ARBA00023146"/>
    </source>
</evidence>
<keyword evidence="7 10" id="KW-0648">Protein biosynthesis</keyword>
<keyword evidence="8 10" id="KW-0030">Aminoacyl-tRNA synthetase</keyword>
<evidence type="ECO:0000256" key="7">
    <source>
        <dbReference type="ARBA" id="ARBA00022917"/>
    </source>
</evidence>
<evidence type="ECO:0000256" key="6">
    <source>
        <dbReference type="ARBA" id="ARBA00022840"/>
    </source>
</evidence>
<sequence>MNEKIERIKGFYDVLPGDSALWQRFEQTVQKVLAQYGYRSIRLPIVEMTSLYVRSVGEHTDIVEKEMYSWIDALNGDHLTLRPEGTAGCVRSVVEHNLTYNGPQRLWYMGPMFRHEKPQKGRQRQFSQVGVEAFGFQGPDIDAELIILLARLWKELGIADVSLQLNTIGNAEERAKYRQSLIDYFSRHPALLDEDSRRRLHSNPMRILDSKNPAMQELIMCAPKLSDVLGEDSRLHFEGLCKLLQLAGVDYQLNHRLVRGLDYYNRTVFEWVTTKLGSQGTIAGGGRYDGLMETLGGKPTTACGFGLGIERVILLMQEYGLVGNDAPDVYLAFSGERAAHIAPLVAERLRDSGRSVVLHAGGGSFKSQMKRADASGAQFAVIIGDMEANANAVNLKALRFEMEQRLVSISDLPDILRKEISSRVN</sequence>
<evidence type="ECO:0000256" key="5">
    <source>
        <dbReference type="ARBA" id="ARBA00022741"/>
    </source>
</evidence>
<name>A0ABT7DTC5_9NEIS</name>
<dbReference type="GO" id="GO:0004821">
    <property type="term" value="F:histidine-tRNA ligase activity"/>
    <property type="evidence" value="ECO:0007669"/>
    <property type="project" value="UniProtKB-EC"/>
</dbReference>
<dbReference type="EC" id="6.1.1.21" evidence="10"/>
<keyword evidence="6 10" id="KW-0067">ATP-binding</keyword>
<dbReference type="Gene3D" id="3.40.50.800">
    <property type="entry name" value="Anticodon-binding domain"/>
    <property type="match status" value="1"/>
</dbReference>
<accession>A0ABT7DTC5</accession>
<dbReference type="EMBL" id="JARRAF010000004">
    <property type="protein sequence ID" value="MDK2123315.1"/>
    <property type="molecule type" value="Genomic_DNA"/>
</dbReference>
<dbReference type="RefSeq" id="WP_284099608.1">
    <property type="nucleotide sequence ID" value="NZ_JARRAF010000004.1"/>
</dbReference>
<dbReference type="NCBIfam" id="TIGR00442">
    <property type="entry name" value="hisS"/>
    <property type="match status" value="1"/>
</dbReference>
<gene>
    <name evidence="10 12" type="primary">hisS</name>
    <name evidence="12" type="ORF">PZA18_04525</name>
</gene>
<dbReference type="SUPFAM" id="SSF52954">
    <property type="entry name" value="Class II aaRS ABD-related"/>
    <property type="match status" value="1"/>
</dbReference>
<reference evidence="12" key="1">
    <citation type="submission" date="2023-03" db="EMBL/GenBank/DDBJ databases">
        <title>Chitinimonas shenzhenensis gen. nov., sp. nov., a novel member of family Burkholderiaceae isolated from activated sludge collected in Shen Zhen, China.</title>
        <authorList>
            <person name="Wang X."/>
        </authorList>
    </citation>
    <scope>NUCLEOTIDE SEQUENCE</scope>
    <source>
        <strain evidence="12">DQS-5</strain>
    </source>
</reference>
<dbReference type="PROSITE" id="PS50862">
    <property type="entry name" value="AA_TRNA_LIGASE_II"/>
    <property type="match status" value="1"/>
</dbReference>
<evidence type="ECO:0000256" key="9">
    <source>
        <dbReference type="ARBA" id="ARBA00047639"/>
    </source>
</evidence>
<keyword evidence="4 10" id="KW-0436">Ligase</keyword>
<evidence type="ECO:0000313" key="13">
    <source>
        <dbReference type="Proteomes" id="UP001172778"/>
    </source>
</evidence>
<comment type="subcellular location">
    <subcellularLocation>
        <location evidence="10">Cytoplasm</location>
    </subcellularLocation>
</comment>
<keyword evidence="5 10" id="KW-0547">Nucleotide-binding</keyword>
<dbReference type="InterPro" id="IPR033656">
    <property type="entry name" value="HisRS_anticodon"/>
</dbReference>
<evidence type="ECO:0000259" key="11">
    <source>
        <dbReference type="PROSITE" id="PS50862"/>
    </source>
</evidence>